<feature type="transmembrane region" description="Helical" evidence="1">
    <location>
        <begin position="96"/>
        <end position="118"/>
    </location>
</feature>
<accession>A0A9X8R1T2</accession>
<dbReference type="AlphaFoldDB" id="A0A9X8R1T2"/>
<name>A0A9X8R1T2_9BACI</name>
<comment type="caution">
    <text evidence="2">The sequence shown here is derived from an EMBL/GenBank/DDBJ whole genome shotgun (WGS) entry which is preliminary data.</text>
</comment>
<evidence type="ECO:0000313" key="3">
    <source>
        <dbReference type="Proteomes" id="UP000185829"/>
    </source>
</evidence>
<feature type="transmembrane region" description="Helical" evidence="1">
    <location>
        <begin position="130"/>
        <end position="146"/>
    </location>
</feature>
<dbReference type="Pfam" id="PF17094">
    <property type="entry name" value="UPF0715"/>
    <property type="match status" value="1"/>
</dbReference>
<reference evidence="2 3" key="1">
    <citation type="submission" date="2017-01" db="EMBL/GenBank/DDBJ databases">
        <authorList>
            <person name="Varghese N."/>
            <person name="Submissions S."/>
        </authorList>
    </citation>
    <scope>NUCLEOTIDE SEQUENCE [LARGE SCALE GENOMIC DNA]</scope>
    <source>
        <strain evidence="2 3">RUG2-6</strain>
    </source>
</reference>
<feature type="transmembrane region" description="Helical" evidence="1">
    <location>
        <begin position="34"/>
        <end position="56"/>
    </location>
</feature>
<evidence type="ECO:0000256" key="1">
    <source>
        <dbReference type="SAM" id="Phobius"/>
    </source>
</evidence>
<sequence>MMGNPEIKKFSHLEVWVKMELWKMSQKVSDLSDVIPYYFFSLVSSCLSLSTGMVMFSWGSWGLLGIIVLSFYVIIPYLLFAVPLQVLFNKHPKKFSLLYLCLYIFFSLLAVFIYSSVLNFDFSMEVLTTMNHYAISLSAALFFWFWDSVFLQGSFRKDCCF</sequence>
<proteinExistence type="predicted"/>
<feature type="transmembrane region" description="Helical" evidence="1">
    <location>
        <begin position="62"/>
        <end position="84"/>
    </location>
</feature>
<protein>
    <submittedName>
        <fullName evidence="2">Uncharacterized protein</fullName>
    </submittedName>
</protein>
<evidence type="ECO:0000313" key="2">
    <source>
        <dbReference type="EMBL" id="SIQ06144.1"/>
    </source>
</evidence>
<organism evidence="2 3">
    <name type="scientific">Peribacillus simplex</name>
    <dbReference type="NCBI Taxonomy" id="1478"/>
    <lineage>
        <taxon>Bacteria</taxon>
        <taxon>Bacillati</taxon>
        <taxon>Bacillota</taxon>
        <taxon>Bacilli</taxon>
        <taxon>Bacillales</taxon>
        <taxon>Bacillaceae</taxon>
        <taxon>Peribacillus</taxon>
    </lineage>
</organism>
<keyword evidence="1" id="KW-0812">Transmembrane</keyword>
<dbReference type="InterPro" id="IPR031374">
    <property type="entry name" value="UPF0715"/>
</dbReference>
<keyword evidence="1" id="KW-1133">Transmembrane helix</keyword>
<keyword evidence="1" id="KW-0472">Membrane</keyword>
<gene>
    <name evidence="2" type="ORF">SAMN05878482_101225</name>
</gene>
<dbReference type="EMBL" id="FTMX01000001">
    <property type="protein sequence ID" value="SIQ06144.1"/>
    <property type="molecule type" value="Genomic_DNA"/>
</dbReference>
<dbReference type="Proteomes" id="UP000185829">
    <property type="component" value="Unassembled WGS sequence"/>
</dbReference>